<evidence type="ECO:0000256" key="5">
    <source>
        <dbReference type="ARBA" id="ARBA00023274"/>
    </source>
</evidence>
<dbReference type="InterPro" id="IPR009000">
    <property type="entry name" value="Transl_B-barrel_sf"/>
</dbReference>
<dbReference type="GO" id="GO:0019843">
    <property type="term" value="F:rRNA binding"/>
    <property type="evidence" value="ECO:0007669"/>
    <property type="project" value="UniProtKB-UniRule"/>
</dbReference>
<evidence type="ECO:0000256" key="7">
    <source>
        <dbReference type="HAMAP-Rule" id="MF_01325"/>
    </source>
</evidence>
<dbReference type="GO" id="GO:0003735">
    <property type="term" value="F:structural constituent of ribosome"/>
    <property type="evidence" value="ECO:0007669"/>
    <property type="project" value="UniProtKB-UniRule"/>
</dbReference>
<evidence type="ECO:0000256" key="1">
    <source>
        <dbReference type="ARBA" id="ARBA00006540"/>
    </source>
</evidence>
<dbReference type="AlphaFoldDB" id="A0A3N0AFG9"/>
<dbReference type="PANTHER" id="PTHR11229">
    <property type="entry name" value="50S RIBOSOMAL PROTEIN L3"/>
    <property type="match status" value="1"/>
</dbReference>
<protein>
    <recommendedName>
        <fullName evidence="6 7">Large ribosomal subunit protein uL3</fullName>
    </recommendedName>
</protein>
<dbReference type="OrthoDB" id="9806135at2"/>
<dbReference type="HAMAP" id="MF_01325_B">
    <property type="entry name" value="Ribosomal_uL3_B"/>
    <property type="match status" value="1"/>
</dbReference>
<dbReference type="InterPro" id="IPR019926">
    <property type="entry name" value="Ribosomal_uL3_CS"/>
</dbReference>
<sequence length="211" mass="22662">MINAIYGKKIGMTQLFDENDRVVPVTVIVAEPNKVCQVKTAATDGYEAVQLGFGAVKQYKSGEYKINKPMAGHFAKQGTEPTRYLREVRVENAGEYKVGDLQTVEAFADVKKVDVTGTSKGKGFQGVIRRYGFGGGPGGHGAHFHRAPGSIGQCATPSRVFKGVRLPGHMGCDTVTVKNLEVVRIDAEQNLILVKGSVPGGKNGIVRVRMA</sequence>
<evidence type="ECO:0000256" key="6">
    <source>
        <dbReference type="ARBA" id="ARBA00035243"/>
    </source>
</evidence>
<evidence type="ECO:0000256" key="9">
    <source>
        <dbReference type="RuleBase" id="RU003906"/>
    </source>
</evidence>
<dbReference type="EMBL" id="QICB01000002">
    <property type="protein sequence ID" value="RNL20542.1"/>
    <property type="molecule type" value="Genomic_DNA"/>
</dbReference>
<comment type="similarity">
    <text evidence="1 7 8">Belongs to the universal ribosomal protein uL3 family.</text>
</comment>
<dbReference type="Proteomes" id="UP000267368">
    <property type="component" value="Unassembled WGS sequence"/>
</dbReference>
<dbReference type="RefSeq" id="WP_123197649.1">
    <property type="nucleotide sequence ID" value="NZ_QICB01000002.1"/>
</dbReference>
<comment type="caution">
    <text evidence="10">The sequence shown here is derived from an EMBL/GenBank/DDBJ whole genome shotgun (WGS) entry which is preliminary data.</text>
</comment>
<keyword evidence="11" id="KW-1185">Reference proteome</keyword>
<accession>A0A3N0AFG9</accession>
<dbReference type="FunFam" id="3.30.160.810:FF:000001">
    <property type="entry name" value="50S ribosomal protein L3"/>
    <property type="match status" value="1"/>
</dbReference>
<proteinExistence type="inferred from homology"/>
<evidence type="ECO:0000256" key="8">
    <source>
        <dbReference type="RuleBase" id="RU003905"/>
    </source>
</evidence>
<comment type="function">
    <text evidence="7 9">One of the primary rRNA binding proteins, it binds directly near the 3'-end of the 23S rRNA, where it nucleates assembly of the 50S subunit.</text>
</comment>
<dbReference type="PROSITE" id="PS00474">
    <property type="entry name" value="RIBOSOMAL_L3"/>
    <property type="match status" value="1"/>
</dbReference>
<dbReference type="SUPFAM" id="SSF50447">
    <property type="entry name" value="Translation proteins"/>
    <property type="match status" value="1"/>
</dbReference>
<dbReference type="GO" id="GO:0022625">
    <property type="term" value="C:cytosolic large ribosomal subunit"/>
    <property type="evidence" value="ECO:0007669"/>
    <property type="project" value="TreeGrafter"/>
</dbReference>
<dbReference type="PANTHER" id="PTHR11229:SF16">
    <property type="entry name" value="LARGE RIBOSOMAL SUBUNIT PROTEIN UL3C"/>
    <property type="match status" value="1"/>
</dbReference>
<dbReference type="GO" id="GO:0006412">
    <property type="term" value="P:translation"/>
    <property type="evidence" value="ECO:0007669"/>
    <property type="project" value="UniProtKB-UniRule"/>
</dbReference>
<evidence type="ECO:0000256" key="2">
    <source>
        <dbReference type="ARBA" id="ARBA00022730"/>
    </source>
</evidence>
<comment type="subunit">
    <text evidence="7 9">Part of the 50S ribosomal subunit. Forms a cluster with proteins L14 and L19.</text>
</comment>
<dbReference type="InterPro" id="IPR019927">
    <property type="entry name" value="Ribosomal_uL3_bac/org-type"/>
</dbReference>
<dbReference type="InterPro" id="IPR000597">
    <property type="entry name" value="Ribosomal_uL3"/>
</dbReference>
<evidence type="ECO:0000256" key="4">
    <source>
        <dbReference type="ARBA" id="ARBA00022980"/>
    </source>
</evidence>
<evidence type="ECO:0000256" key="3">
    <source>
        <dbReference type="ARBA" id="ARBA00022884"/>
    </source>
</evidence>
<evidence type="ECO:0000313" key="11">
    <source>
        <dbReference type="Proteomes" id="UP000267368"/>
    </source>
</evidence>
<dbReference type="Gene3D" id="3.30.160.810">
    <property type="match status" value="1"/>
</dbReference>
<organism evidence="10 11">
    <name type="scientific">Slackia faecicanis</name>
    <dbReference type="NCBI Taxonomy" id="255723"/>
    <lineage>
        <taxon>Bacteria</taxon>
        <taxon>Bacillati</taxon>
        <taxon>Actinomycetota</taxon>
        <taxon>Coriobacteriia</taxon>
        <taxon>Eggerthellales</taxon>
        <taxon>Eggerthellaceae</taxon>
        <taxon>Slackia</taxon>
    </lineage>
</organism>
<dbReference type="FunFam" id="2.40.30.10:FF:000004">
    <property type="entry name" value="50S ribosomal protein L3"/>
    <property type="match status" value="1"/>
</dbReference>
<evidence type="ECO:0000313" key="10">
    <source>
        <dbReference type="EMBL" id="RNL20542.1"/>
    </source>
</evidence>
<keyword evidence="5 7" id="KW-0687">Ribonucleoprotein</keyword>
<name>A0A3N0AFG9_9ACTN</name>
<gene>
    <name evidence="7" type="primary">rplC</name>
    <name evidence="10" type="ORF">DMP07_02785</name>
</gene>
<reference evidence="11" key="1">
    <citation type="submission" date="2018-05" db="EMBL/GenBank/DDBJ databases">
        <title>Genome Sequencing of selected type strains of the family Eggerthellaceae.</title>
        <authorList>
            <person name="Danylec N."/>
            <person name="Stoll D.A."/>
            <person name="Doetsch A."/>
            <person name="Huch M."/>
        </authorList>
    </citation>
    <scope>NUCLEOTIDE SEQUENCE [LARGE SCALE GENOMIC DNA]</scope>
    <source>
        <strain evidence="11">DSM 17537</strain>
    </source>
</reference>
<keyword evidence="4 7" id="KW-0689">Ribosomal protein</keyword>
<keyword evidence="3 7" id="KW-0694">RNA-binding</keyword>
<dbReference type="NCBIfam" id="TIGR03625">
    <property type="entry name" value="L3_bact"/>
    <property type="match status" value="1"/>
</dbReference>
<dbReference type="Gene3D" id="2.40.30.10">
    <property type="entry name" value="Translation factors"/>
    <property type="match status" value="1"/>
</dbReference>
<dbReference type="Pfam" id="PF00297">
    <property type="entry name" value="Ribosomal_L3"/>
    <property type="match status" value="1"/>
</dbReference>
<keyword evidence="2 7" id="KW-0699">rRNA-binding</keyword>